<proteinExistence type="predicted"/>
<dbReference type="KEGG" id="nsl:BOX37_13585"/>
<dbReference type="NCBIfam" id="NF041259">
    <property type="entry name" value="mono_DmmA_fam"/>
    <property type="match status" value="1"/>
</dbReference>
<accession>A0A1J0VS21</accession>
<dbReference type="Pfam" id="PF22289">
    <property type="entry name" value="DmmA-like_C"/>
    <property type="match status" value="1"/>
</dbReference>
<dbReference type="InterPro" id="IPR048037">
    <property type="entry name" value="DmmA-like_C"/>
</dbReference>
<dbReference type="Proteomes" id="UP000183810">
    <property type="component" value="Chromosome"/>
</dbReference>
<reference evidence="2" key="1">
    <citation type="submission" date="2016-11" db="EMBL/GenBank/DDBJ databases">
        <authorList>
            <person name="Jaros S."/>
            <person name="Januszkiewicz K."/>
            <person name="Wedrychowicz H."/>
        </authorList>
    </citation>
    <scope>NUCLEOTIDE SEQUENCE [LARGE SCALE GENOMIC DNA]</scope>
    <source>
        <strain evidence="2">Y48</strain>
    </source>
</reference>
<evidence type="ECO:0000259" key="1">
    <source>
        <dbReference type="Pfam" id="PF22289"/>
    </source>
</evidence>
<organism evidence="2 3">
    <name type="scientific">Nocardia mangyaensis</name>
    <dbReference type="NCBI Taxonomy" id="2213200"/>
    <lineage>
        <taxon>Bacteria</taxon>
        <taxon>Bacillati</taxon>
        <taxon>Actinomycetota</taxon>
        <taxon>Actinomycetes</taxon>
        <taxon>Mycobacteriales</taxon>
        <taxon>Nocardiaceae</taxon>
        <taxon>Nocardia</taxon>
    </lineage>
</organism>
<evidence type="ECO:0000313" key="3">
    <source>
        <dbReference type="Proteomes" id="UP000183810"/>
    </source>
</evidence>
<gene>
    <name evidence="2" type="ORF">BOX37_13585</name>
</gene>
<feature type="domain" description="Dimethylamine monooxygenase subunit DmmA-like C-terminal" evidence="1">
    <location>
        <begin position="121"/>
        <end position="164"/>
    </location>
</feature>
<name>A0A1J0VS21_9NOCA</name>
<dbReference type="AlphaFoldDB" id="A0A1J0VS21"/>
<sequence>MAVSMANTSVPRWSARSVGSVEFDSRTPCYLVFVTDVRALADVATHRARIPAPSTVVDTRVVDVDAALASARTGWRFLVVGDGAGVARIRARIVAAGAIDEELITVVLGADDGFDAGTREVFCAHCRSTTATGARIDETMTCGGCGVELVVYYHFSRRRHAYLGYSADAENLS</sequence>
<dbReference type="EMBL" id="CP018082">
    <property type="protein sequence ID" value="APE34809.1"/>
    <property type="molecule type" value="Genomic_DNA"/>
</dbReference>
<keyword evidence="3" id="KW-1185">Reference proteome</keyword>
<protein>
    <recommendedName>
        <fullName evidence="1">Dimethylamine monooxygenase subunit DmmA-like C-terminal domain-containing protein</fullName>
    </recommendedName>
</protein>
<evidence type="ECO:0000313" key="2">
    <source>
        <dbReference type="EMBL" id="APE34809.1"/>
    </source>
</evidence>